<gene>
    <name evidence="5" type="ORF">FJQ54_16200</name>
</gene>
<dbReference type="InterPro" id="IPR050072">
    <property type="entry name" value="Peptidase_M20A"/>
</dbReference>
<dbReference type="PANTHER" id="PTHR43808">
    <property type="entry name" value="ACETYLORNITHINE DEACETYLASE"/>
    <property type="match status" value="1"/>
</dbReference>
<dbReference type="GO" id="GO:0046872">
    <property type="term" value="F:metal ion binding"/>
    <property type="evidence" value="ECO:0007669"/>
    <property type="project" value="UniProtKB-KW"/>
</dbReference>
<name>A0A501XDM6_9SPHN</name>
<keyword evidence="3" id="KW-0732">Signal</keyword>
<keyword evidence="6" id="KW-1185">Reference proteome</keyword>
<dbReference type="InterPro" id="IPR011650">
    <property type="entry name" value="Peptidase_M20_dimer"/>
</dbReference>
<comment type="caution">
    <text evidence="5">The sequence shown here is derived from an EMBL/GenBank/DDBJ whole genome shotgun (WGS) entry which is preliminary data.</text>
</comment>
<feature type="chain" id="PRO_5021379995" evidence="3">
    <location>
        <begin position="20"/>
        <end position="433"/>
    </location>
</feature>
<feature type="domain" description="Peptidase M20 dimerisation" evidence="4">
    <location>
        <begin position="212"/>
        <end position="329"/>
    </location>
</feature>
<evidence type="ECO:0000313" key="6">
    <source>
        <dbReference type="Proteomes" id="UP000319897"/>
    </source>
</evidence>
<keyword evidence="2" id="KW-0378">Hydrolase</keyword>
<feature type="signal peptide" evidence="3">
    <location>
        <begin position="1"/>
        <end position="19"/>
    </location>
</feature>
<organism evidence="5 6">
    <name type="scientific">Sandaracinobacter neustonicus</name>
    <dbReference type="NCBI Taxonomy" id="1715348"/>
    <lineage>
        <taxon>Bacteria</taxon>
        <taxon>Pseudomonadati</taxon>
        <taxon>Pseudomonadota</taxon>
        <taxon>Alphaproteobacteria</taxon>
        <taxon>Sphingomonadales</taxon>
        <taxon>Sphingosinicellaceae</taxon>
        <taxon>Sandaracinobacter</taxon>
    </lineage>
</organism>
<dbReference type="GO" id="GO:0016787">
    <property type="term" value="F:hydrolase activity"/>
    <property type="evidence" value="ECO:0007669"/>
    <property type="project" value="UniProtKB-KW"/>
</dbReference>
<evidence type="ECO:0000256" key="2">
    <source>
        <dbReference type="ARBA" id="ARBA00022801"/>
    </source>
</evidence>
<evidence type="ECO:0000256" key="1">
    <source>
        <dbReference type="ARBA" id="ARBA00022723"/>
    </source>
</evidence>
<dbReference type="Pfam" id="PF07687">
    <property type="entry name" value="M20_dimer"/>
    <property type="match status" value="1"/>
</dbReference>
<protein>
    <submittedName>
        <fullName evidence="5">M20 family metallopeptidase</fullName>
    </submittedName>
</protein>
<dbReference type="Gene3D" id="3.40.630.10">
    <property type="entry name" value="Zn peptidases"/>
    <property type="match status" value="1"/>
</dbReference>
<dbReference type="SUPFAM" id="SSF55031">
    <property type="entry name" value="Bacterial exopeptidase dimerisation domain"/>
    <property type="match status" value="1"/>
</dbReference>
<evidence type="ECO:0000313" key="5">
    <source>
        <dbReference type="EMBL" id="TPE58596.1"/>
    </source>
</evidence>
<dbReference type="Pfam" id="PF01546">
    <property type="entry name" value="Peptidase_M20"/>
    <property type="match status" value="1"/>
</dbReference>
<evidence type="ECO:0000256" key="3">
    <source>
        <dbReference type="SAM" id="SignalP"/>
    </source>
</evidence>
<dbReference type="PANTHER" id="PTHR43808:SF32">
    <property type="entry name" value="ARGE_DAPE-RELATED DEACYLASE"/>
    <property type="match status" value="1"/>
</dbReference>
<dbReference type="EMBL" id="VFSU01000034">
    <property type="protein sequence ID" value="TPE58596.1"/>
    <property type="molecule type" value="Genomic_DNA"/>
</dbReference>
<evidence type="ECO:0000259" key="4">
    <source>
        <dbReference type="Pfam" id="PF07687"/>
    </source>
</evidence>
<dbReference type="RefSeq" id="WP_140929448.1">
    <property type="nucleotide sequence ID" value="NZ_VFSU01000034.1"/>
</dbReference>
<dbReference type="InterPro" id="IPR002933">
    <property type="entry name" value="Peptidase_M20"/>
</dbReference>
<dbReference type="Gene3D" id="3.30.70.360">
    <property type="match status" value="1"/>
</dbReference>
<dbReference type="AlphaFoldDB" id="A0A501XDM6"/>
<proteinExistence type="predicted"/>
<sequence>MIRTALLSAALILSTPALAALSPAETKMVGAVDAAFDADVALLERMVNQNSGTNNIEGVTKVAEMLRPELEALGFKVRWIPQGEVQRAGHLFAEHKGKPGTKRMLLIGHMDTVFEPDSPFQRFSREGTVGKGPGAADNKGGVVVMLSALKAMKAAGTLKDANIVVALTGDEEEAGKPRSISRRDLIAEGKRADVALDFEGLVRLNGQDMGSIARRSSNTWTLKTSGETGHSSSIFSERMGDGAVFEMSRILARFRAELPEPSLTFNVGLLAGGERVDVDAEGVRATATGKSNIIPPTAVAVGEFRSLSNEQTERVKAKMIAIAAQNSAKTKSELVFNDPYPPMAPTEGNRALLARLNGVNGDLGLPAMPELDPLRRGAGDVGFVAADLDSLAGLGVAGGGYHTDREFVDLTSIPLQAKRAAILMSRISKEKAR</sequence>
<dbReference type="SUPFAM" id="SSF53187">
    <property type="entry name" value="Zn-dependent exopeptidases"/>
    <property type="match status" value="1"/>
</dbReference>
<dbReference type="InterPro" id="IPR036264">
    <property type="entry name" value="Bact_exopeptidase_dim_dom"/>
</dbReference>
<dbReference type="OrthoDB" id="9776600at2"/>
<dbReference type="Proteomes" id="UP000319897">
    <property type="component" value="Unassembled WGS sequence"/>
</dbReference>
<accession>A0A501XDM6</accession>
<keyword evidence="1" id="KW-0479">Metal-binding</keyword>
<reference evidence="5 6" key="1">
    <citation type="submission" date="2019-06" db="EMBL/GenBank/DDBJ databases">
        <authorList>
            <person name="Lee I."/>
            <person name="Jang G.I."/>
            <person name="Hwang C.Y."/>
        </authorList>
    </citation>
    <scope>NUCLEOTIDE SEQUENCE [LARGE SCALE GENOMIC DNA]</scope>
    <source>
        <strain evidence="5 6">PAMC 28131</strain>
    </source>
</reference>